<accession>A0A916JJH8</accession>
<proteinExistence type="predicted"/>
<dbReference type="KEGG" id="ptan:CRYO30217_00042"/>
<dbReference type="InterPro" id="IPR011048">
    <property type="entry name" value="Haem_d1_sf"/>
</dbReference>
<keyword evidence="2" id="KW-1185">Reference proteome</keyword>
<sequence length="347" mass="38390">MGRILMNRFIYSILVALILFSCKKEEIGPQCPSCESEVSATTTDVLIGCEGNFGWGNASITKYEPVSKVVSQQVFQSINGFSLGDVLQSFCIYQDKLYLIINNSGKVEVIDTASYTHVGAITGLNSPRFMVTHGTRGYISDLYSNGISIVDLGANQVVDTIPVGRWSEHLLIDNNMLYIACPDTNWVLKYDLTTEGYVDTMVIGKSPGKIVKVNNGNLWMLCSGGYQEEIPTLHEYDGTTISKTLSFGSITDNPSMLTYDSIHDRLFYLNDGLFTLELTSSSLPSIPVINSTNATFYGLGIDPNNRDIYITDAVDYVQSGRVLRFDSLYHPVDTFSTGIIPQAIWFK</sequence>
<dbReference type="Proteomes" id="UP000683507">
    <property type="component" value="Chromosome"/>
</dbReference>
<dbReference type="InterPro" id="IPR015943">
    <property type="entry name" value="WD40/YVTN_repeat-like_dom_sf"/>
</dbReference>
<dbReference type="PROSITE" id="PS51257">
    <property type="entry name" value="PROKAR_LIPOPROTEIN"/>
    <property type="match status" value="1"/>
</dbReference>
<evidence type="ECO:0000313" key="1">
    <source>
        <dbReference type="EMBL" id="CAG5076287.1"/>
    </source>
</evidence>
<name>A0A916JJH8_9FLAO</name>
<dbReference type="AlphaFoldDB" id="A0A916JJH8"/>
<dbReference type="InterPro" id="IPR031815">
    <property type="entry name" value="DUF5074"/>
</dbReference>
<organism evidence="1 2">
    <name type="scientific">Parvicella tangerina</name>
    <dbReference type="NCBI Taxonomy" id="2829795"/>
    <lineage>
        <taxon>Bacteria</taxon>
        <taxon>Pseudomonadati</taxon>
        <taxon>Bacteroidota</taxon>
        <taxon>Flavobacteriia</taxon>
        <taxon>Flavobacteriales</taxon>
        <taxon>Parvicellaceae</taxon>
        <taxon>Parvicella</taxon>
    </lineage>
</organism>
<dbReference type="InterPro" id="IPR051200">
    <property type="entry name" value="Host-pathogen_enzymatic-act"/>
</dbReference>
<reference evidence="1" key="1">
    <citation type="submission" date="2021-04" db="EMBL/GenBank/DDBJ databases">
        <authorList>
            <person name="Rodrigo-Torres L."/>
            <person name="Arahal R. D."/>
            <person name="Lucena T."/>
        </authorList>
    </citation>
    <scope>NUCLEOTIDE SEQUENCE</scope>
    <source>
        <strain evidence="1">AS29M-1</strain>
    </source>
</reference>
<dbReference type="PANTHER" id="PTHR47197">
    <property type="entry name" value="PROTEIN NIRF"/>
    <property type="match status" value="1"/>
</dbReference>
<dbReference type="PANTHER" id="PTHR47197:SF3">
    <property type="entry name" value="DIHYDRO-HEME D1 DEHYDROGENASE"/>
    <property type="match status" value="1"/>
</dbReference>
<dbReference type="RefSeq" id="WP_258540288.1">
    <property type="nucleotide sequence ID" value="NZ_OU015584.1"/>
</dbReference>
<dbReference type="Gene3D" id="2.130.10.10">
    <property type="entry name" value="YVTN repeat-like/Quinoprotein amine dehydrogenase"/>
    <property type="match status" value="1"/>
</dbReference>
<dbReference type="Pfam" id="PF16819">
    <property type="entry name" value="DUF5074"/>
    <property type="match status" value="1"/>
</dbReference>
<gene>
    <name evidence="1" type="ORF">CRYO30217_00042</name>
</gene>
<protein>
    <recommendedName>
        <fullName evidence="3">YncE family protein</fullName>
    </recommendedName>
</protein>
<dbReference type="SUPFAM" id="SSF51004">
    <property type="entry name" value="C-terminal (heme d1) domain of cytochrome cd1-nitrite reductase"/>
    <property type="match status" value="1"/>
</dbReference>
<evidence type="ECO:0000313" key="2">
    <source>
        <dbReference type="Proteomes" id="UP000683507"/>
    </source>
</evidence>
<dbReference type="EMBL" id="OU015584">
    <property type="protein sequence ID" value="CAG5076287.1"/>
    <property type="molecule type" value="Genomic_DNA"/>
</dbReference>
<evidence type="ECO:0008006" key="3">
    <source>
        <dbReference type="Google" id="ProtNLM"/>
    </source>
</evidence>